<evidence type="ECO:0000313" key="4">
    <source>
        <dbReference type="Proteomes" id="UP000006258"/>
    </source>
</evidence>
<dbReference type="SMART" id="SM00530">
    <property type="entry name" value="HTH_XRE"/>
    <property type="match status" value="1"/>
</dbReference>
<dbReference type="Pfam" id="PF07883">
    <property type="entry name" value="Cupin_2"/>
    <property type="match status" value="1"/>
</dbReference>
<dbReference type="PANTHER" id="PTHR46797">
    <property type="entry name" value="HTH-TYPE TRANSCRIPTIONAL REGULATOR"/>
    <property type="match status" value="1"/>
</dbReference>
<gene>
    <name evidence="3" type="ORF">HMPREF0766_11335</name>
</gene>
<evidence type="ECO:0000256" key="1">
    <source>
        <dbReference type="ARBA" id="ARBA00023125"/>
    </source>
</evidence>
<dbReference type="GO" id="GO:0005829">
    <property type="term" value="C:cytosol"/>
    <property type="evidence" value="ECO:0007669"/>
    <property type="project" value="TreeGrafter"/>
</dbReference>
<dbReference type="InterPro" id="IPR013096">
    <property type="entry name" value="Cupin_2"/>
</dbReference>
<proteinExistence type="predicted"/>
<dbReference type="SUPFAM" id="SSF47413">
    <property type="entry name" value="lambda repressor-like DNA-binding domains"/>
    <property type="match status" value="1"/>
</dbReference>
<dbReference type="InterPro" id="IPR010982">
    <property type="entry name" value="Lambda_DNA-bd_dom_sf"/>
</dbReference>
<dbReference type="Gene3D" id="2.60.120.10">
    <property type="entry name" value="Jelly Rolls"/>
    <property type="match status" value="1"/>
</dbReference>
<reference evidence="3" key="1">
    <citation type="submission" date="2010-07" db="EMBL/GenBank/DDBJ databases">
        <authorList>
            <person name="Muzny D."/>
            <person name="Qin X."/>
            <person name="Buhay C."/>
            <person name="Dugan-Rocha S."/>
            <person name="Ding Y."/>
            <person name="Chen G."/>
            <person name="Hawes A."/>
            <person name="Holder M."/>
            <person name="Jhangiani S."/>
            <person name="Johnson A."/>
            <person name="Khan Z."/>
            <person name="Li Z."/>
            <person name="Liu W."/>
            <person name="Liu X."/>
            <person name="Perez L."/>
            <person name="Shen H."/>
            <person name="Wang Q."/>
            <person name="Watt J."/>
            <person name="Xi L."/>
            <person name="Xin Y."/>
            <person name="Zhou J."/>
            <person name="Deng J."/>
            <person name="Jiang H."/>
            <person name="Liu Y."/>
            <person name="Qu J."/>
            <person name="Song X.-Z."/>
            <person name="Zhang L."/>
            <person name="Villasana D."/>
            <person name="Johnson A."/>
            <person name="Liu J."/>
            <person name="Liyanage D."/>
            <person name="Lorensuhewa L."/>
            <person name="Robinson T."/>
            <person name="Song A."/>
            <person name="Song B.-B."/>
            <person name="Dinh H."/>
            <person name="Thornton R."/>
            <person name="Coyle M."/>
            <person name="Francisco L."/>
            <person name="Jackson L."/>
            <person name="Javaid M."/>
            <person name="Korchina V."/>
            <person name="Kovar C."/>
            <person name="Mata R."/>
            <person name="Mathew T."/>
            <person name="Ngo R."/>
            <person name="Nguyen L."/>
            <person name="Nguyen N."/>
            <person name="Okwuonu G."/>
            <person name="Ongeri F."/>
            <person name="Pham C."/>
            <person name="Simmons D."/>
            <person name="Wilczek-Boney K."/>
            <person name="Hale W."/>
            <person name="Jakkamsetti A."/>
            <person name="Pham P."/>
            <person name="Ruth R."/>
            <person name="San Lucas F."/>
            <person name="Warren J."/>
            <person name="Zhang J."/>
            <person name="Zhao Z."/>
            <person name="Zhou C."/>
            <person name="Zhu D."/>
            <person name="Lee S."/>
            <person name="Bess C."/>
            <person name="Blankenburg K."/>
            <person name="Forbes L."/>
            <person name="Fu Q."/>
            <person name="Gubbala S."/>
            <person name="Hirani K."/>
            <person name="Jayaseelan J.C."/>
            <person name="Lara F."/>
            <person name="Munidasa M."/>
            <person name="Palculict T."/>
            <person name="Patil S."/>
            <person name="Pu L.-L."/>
            <person name="Saada N."/>
            <person name="Tang L."/>
            <person name="Weissenberger G."/>
            <person name="Zhu Y."/>
            <person name="Hemphill L."/>
            <person name="Shang Y."/>
            <person name="Youmans B."/>
            <person name="Ayvaz T."/>
            <person name="Ross M."/>
            <person name="Santibanez J."/>
            <person name="Aqrawi P."/>
            <person name="Gross S."/>
            <person name="Joshi V."/>
            <person name="Fowler G."/>
            <person name="Nazareth L."/>
            <person name="Reid J."/>
            <person name="Worley K."/>
            <person name="Petrosino J."/>
            <person name="Highlander S."/>
            <person name="Gibbs R."/>
        </authorList>
    </citation>
    <scope>NUCLEOTIDE SEQUENCE [LARGE SCALE GENOMIC DNA]</scope>
    <source>
        <strain evidence="3">ATCC 33861</strain>
    </source>
</reference>
<dbReference type="GO" id="GO:0003700">
    <property type="term" value="F:DNA-binding transcription factor activity"/>
    <property type="evidence" value="ECO:0007669"/>
    <property type="project" value="TreeGrafter"/>
</dbReference>
<dbReference type="EMBL" id="ACHA02000005">
    <property type="protein sequence ID" value="EFK58618.1"/>
    <property type="molecule type" value="Genomic_DNA"/>
</dbReference>
<dbReference type="eggNOG" id="COG0662">
    <property type="taxonomic scope" value="Bacteria"/>
</dbReference>
<dbReference type="InterPro" id="IPR011051">
    <property type="entry name" value="RmlC_Cupin_sf"/>
</dbReference>
<comment type="caution">
    <text evidence="3">The sequence shown here is derived from an EMBL/GenBank/DDBJ whole genome shotgun (WGS) entry which is preliminary data.</text>
</comment>
<feature type="domain" description="HTH cro/C1-type" evidence="2">
    <location>
        <begin position="25"/>
        <end position="79"/>
    </location>
</feature>
<dbReference type="eggNOG" id="COG1476">
    <property type="taxonomic scope" value="Bacteria"/>
</dbReference>
<evidence type="ECO:0000259" key="2">
    <source>
        <dbReference type="PROSITE" id="PS50943"/>
    </source>
</evidence>
<dbReference type="InterPro" id="IPR014710">
    <property type="entry name" value="RmlC-like_jellyroll"/>
</dbReference>
<dbReference type="Proteomes" id="UP000006258">
    <property type="component" value="Unassembled WGS sequence"/>
</dbReference>
<evidence type="ECO:0000313" key="3">
    <source>
        <dbReference type="EMBL" id="EFK58618.1"/>
    </source>
</evidence>
<sequence length="205" mass="23283">MGEQVLKVNYTQMKDNTIFKISSRIKEIRKGKGITIQDLADRAGVSKGLISQVENNRTVPSLLVLINIIGALEIDLTEFFKGFTSDGDLGPVIVRRKEQYESFEKEHALGFMYKRIFTTSIVNSTMDIVLLELEPDANRPMVTTEAFEYKYILAGEVEYIFENEVVHLKEGDSILFDGRLSHSPRNSGTQKASMLIVYFFEQDKA</sequence>
<dbReference type="AlphaFoldDB" id="D7VK16"/>
<dbReference type="InterPro" id="IPR050807">
    <property type="entry name" value="TransReg_Diox_bact_type"/>
</dbReference>
<keyword evidence="4" id="KW-1185">Reference proteome</keyword>
<name>D7VK16_SPHSI</name>
<protein>
    <submittedName>
        <fullName evidence="3">DNA-binding helix-turn-helix protein</fullName>
    </submittedName>
</protein>
<keyword evidence="1 3" id="KW-0238">DNA-binding</keyword>
<dbReference type="InterPro" id="IPR001387">
    <property type="entry name" value="Cro/C1-type_HTH"/>
</dbReference>
<accession>D7VK16</accession>
<dbReference type="CDD" id="cd00093">
    <property type="entry name" value="HTH_XRE"/>
    <property type="match status" value="1"/>
</dbReference>
<dbReference type="PANTHER" id="PTHR46797:SF1">
    <property type="entry name" value="METHYLPHOSPHONATE SYNTHASE"/>
    <property type="match status" value="1"/>
</dbReference>
<dbReference type="CDD" id="cd02209">
    <property type="entry name" value="cupin_XRE_C"/>
    <property type="match status" value="1"/>
</dbReference>
<dbReference type="STRING" id="525373.HMPREF0766_11335"/>
<dbReference type="SUPFAM" id="SSF51182">
    <property type="entry name" value="RmlC-like cupins"/>
    <property type="match status" value="1"/>
</dbReference>
<dbReference type="Pfam" id="PF01381">
    <property type="entry name" value="HTH_3"/>
    <property type="match status" value="1"/>
</dbReference>
<dbReference type="Gene3D" id="1.10.260.40">
    <property type="entry name" value="lambda repressor-like DNA-binding domains"/>
    <property type="match status" value="1"/>
</dbReference>
<organism evidence="3 4">
    <name type="scientific">Sphingobacterium spiritivorum ATCC 33861</name>
    <dbReference type="NCBI Taxonomy" id="525373"/>
    <lineage>
        <taxon>Bacteria</taxon>
        <taxon>Pseudomonadati</taxon>
        <taxon>Bacteroidota</taxon>
        <taxon>Sphingobacteriia</taxon>
        <taxon>Sphingobacteriales</taxon>
        <taxon>Sphingobacteriaceae</taxon>
        <taxon>Sphingobacterium</taxon>
    </lineage>
</organism>
<dbReference type="GO" id="GO:0003677">
    <property type="term" value="F:DNA binding"/>
    <property type="evidence" value="ECO:0007669"/>
    <property type="project" value="UniProtKB-KW"/>
</dbReference>
<dbReference type="PROSITE" id="PS50943">
    <property type="entry name" value="HTH_CROC1"/>
    <property type="match status" value="1"/>
</dbReference>
<dbReference type="HOGENOM" id="CLU_085376_3_2_10"/>